<evidence type="ECO:0000313" key="1">
    <source>
        <dbReference type="EMBL" id="PNR49893.1"/>
    </source>
</evidence>
<dbReference type="EnsemblPlants" id="Pp3c8_19120V3.1">
    <property type="protein sequence ID" value="PAC:32964725.CDS.1"/>
    <property type="gene ID" value="Pp3c8_19120"/>
</dbReference>
<sequence>MLSIEPEFLLSRSPSSSLACEAVRVKHDAHWGLQIHASGSIEPMISRTSCTVQFDAVGWQA</sequence>
<dbReference type="Gramene" id="Pp3c8_19120V3.2">
    <property type="protein sequence ID" value="PAC:32964726.CDS.1"/>
    <property type="gene ID" value="Pp3c8_19120"/>
</dbReference>
<evidence type="ECO:0000313" key="3">
    <source>
        <dbReference type="Proteomes" id="UP000006727"/>
    </source>
</evidence>
<reference evidence="1 3" key="2">
    <citation type="journal article" date="2018" name="Plant J.">
        <title>The Physcomitrella patens chromosome-scale assembly reveals moss genome structure and evolution.</title>
        <authorList>
            <person name="Lang D."/>
            <person name="Ullrich K.K."/>
            <person name="Murat F."/>
            <person name="Fuchs J."/>
            <person name="Jenkins J."/>
            <person name="Haas F.B."/>
            <person name="Piednoel M."/>
            <person name="Gundlach H."/>
            <person name="Van Bel M."/>
            <person name="Meyberg R."/>
            <person name="Vives C."/>
            <person name="Morata J."/>
            <person name="Symeonidi A."/>
            <person name="Hiss M."/>
            <person name="Muchero W."/>
            <person name="Kamisugi Y."/>
            <person name="Saleh O."/>
            <person name="Blanc G."/>
            <person name="Decker E.L."/>
            <person name="van Gessel N."/>
            <person name="Grimwood J."/>
            <person name="Hayes R.D."/>
            <person name="Graham S.W."/>
            <person name="Gunter L.E."/>
            <person name="McDaniel S.F."/>
            <person name="Hoernstein S.N.W."/>
            <person name="Larsson A."/>
            <person name="Li F.W."/>
            <person name="Perroud P.F."/>
            <person name="Phillips J."/>
            <person name="Ranjan P."/>
            <person name="Rokshar D.S."/>
            <person name="Rothfels C.J."/>
            <person name="Schneider L."/>
            <person name="Shu S."/>
            <person name="Stevenson D.W."/>
            <person name="Thummler F."/>
            <person name="Tillich M."/>
            <person name="Villarreal Aguilar J.C."/>
            <person name="Widiez T."/>
            <person name="Wong G.K."/>
            <person name="Wymore A."/>
            <person name="Zhang Y."/>
            <person name="Zimmer A.D."/>
            <person name="Quatrano R.S."/>
            <person name="Mayer K.F.X."/>
            <person name="Goodstein D."/>
            <person name="Casacuberta J.M."/>
            <person name="Vandepoele K."/>
            <person name="Reski R."/>
            <person name="Cuming A.C."/>
            <person name="Tuskan G.A."/>
            <person name="Maumus F."/>
            <person name="Salse J."/>
            <person name="Schmutz J."/>
            <person name="Rensing S.A."/>
        </authorList>
    </citation>
    <scope>NUCLEOTIDE SEQUENCE [LARGE SCALE GENOMIC DNA]</scope>
    <source>
        <strain evidence="2 3">cv. Gransden 2004</strain>
    </source>
</reference>
<accession>A0A2K1K7Y7</accession>
<evidence type="ECO:0000313" key="2">
    <source>
        <dbReference type="EnsemblPlants" id="PAC:32964725.CDS.1"/>
    </source>
</evidence>
<dbReference type="EMBL" id="ABEU02000008">
    <property type="protein sequence ID" value="PNR49893.1"/>
    <property type="molecule type" value="Genomic_DNA"/>
</dbReference>
<proteinExistence type="predicted"/>
<dbReference type="InParanoid" id="A0A2K1K7Y7"/>
<dbReference type="EnsemblPlants" id="Pp3c8_19120V3.2">
    <property type="protein sequence ID" value="PAC:32964726.CDS.1"/>
    <property type="gene ID" value="Pp3c8_19120"/>
</dbReference>
<dbReference type="AlphaFoldDB" id="A0A2K1K7Y7"/>
<name>A0A2K1K7Y7_PHYPA</name>
<gene>
    <name evidence="1" type="ORF">PHYPA_011790</name>
</gene>
<keyword evidence="3" id="KW-1185">Reference proteome</keyword>
<dbReference type="Proteomes" id="UP000006727">
    <property type="component" value="Chromosome 8"/>
</dbReference>
<organism evidence="1">
    <name type="scientific">Physcomitrium patens</name>
    <name type="common">Spreading-leaved earth moss</name>
    <name type="synonym">Physcomitrella patens</name>
    <dbReference type="NCBI Taxonomy" id="3218"/>
    <lineage>
        <taxon>Eukaryota</taxon>
        <taxon>Viridiplantae</taxon>
        <taxon>Streptophyta</taxon>
        <taxon>Embryophyta</taxon>
        <taxon>Bryophyta</taxon>
        <taxon>Bryophytina</taxon>
        <taxon>Bryopsida</taxon>
        <taxon>Funariidae</taxon>
        <taxon>Funariales</taxon>
        <taxon>Funariaceae</taxon>
        <taxon>Physcomitrium</taxon>
    </lineage>
</organism>
<dbReference type="Gramene" id="Pp3c8_19120V3.1">
    <property type="protein sequence ID" value="PAC:32964725.CDS.1"/>
    <property type="gene ID" value="Pp3c8_19120"/>
</dbReference>
<reference evidence="1 3" key="1">
    <citation type="journal article" date="2008" name="Science">
        <title>The Physcomitrella genome reveals evolutionary insights into the conquest of land by plants.</title>
        <authorList>
            <person name="Rensing S."/>
            <person name="Lang D."/>
            <person name="Zimmer A."/>
            <person name="Terry A."/>
            <person name="Salamov A."/>
            <person name="Shapiro H."/>
            <person name="Nishiyama T."/>
            <person name="Perroud P.-F."/>
            <person name="Lindquist E."/>
            <person name="Kamisugi Y."/>
            <person name="Tanahashi T."/>
            <person name="Sakakibara K."/>
            <person name="Fujita T."/>
            <person name="Oishi K."/>
            <person name="Shin-I T."/>
            <person name="Kuroki Y."/>
            <person name="Toyoda A."/>
            <person name="Suzuki Y."/>
            <person name="Hashimoto A."/>
            <person name="Yamaguchi K."/>
            <person name="Sugano A."/>
            <person name="Kohara Y."/>
            <person name="Fujiyama A."/>
            <person name="Anterola A."/>
            <person name="Aoki S."/>
            <person name="Ashton N."/>
            <person name="Barbazuk W.B."/>
            <person name="Barker E."/>
            <person name="Bennetzen J."/>
            <person name="Bezanilla M."/>
            <person name="Blankenship R."/>
            <person name="Cho S.H."/>
            <person name="Dutcher S."/>
            <person name="Estelle M."/>
            <person name="Fawcett J.A."/>
            <person name="Gundlach H."/>
            <person name="Hanada K."/>
            <person name="Heyl A."/>
            <person name="Hicks K.A."/>
            <person name="Hugh J."/>
            <person name="Lohr M."/>
            <person name="Mayer K."/>
            <person name="Melkozernov A."/>
            <person name="Murata T."/>
            <person name="Nelson D."/>
            <person name="Pils B."/>
            <person name="Prigge M."/>
            <person name="Reiss B."/>
            <person name="Renner T."/>
            <person name="Rombauts S."/>
            <person name="Rushton P."/>
            <person name="Sanderfoot A."/>
            <person name="Schween G."/>
            <person name="Shiu S.-H."/>
            <person name="Stueber K."/>
            <person name="Theodoulou F.L."/>
            <person name="Tu H."/>
            <person name="Van de Peer Y."/>
            <person name="Verrier P.J."/>
            <person name="Waters E."/>
            <person name="Wood A."/>
            <person name="Yang L."/>
            <person name="Cove D."/>
            <person name="Cuming A."/>
            <person name="Hasebe M."/>
            <person name="Lucas S."/>
            <person name="Mishler D.B."/>
            <person name="Reski R."/>
            <person name="Grigoriev I."/>
            <person name="Quatrano R.S."/>
            <person name="Boore J.L."/>
        </authorList>
    </citation>
    <scope>NUCLEOTIDE SEQUENCE [LARGE SCALE GENOMIC DNA]</scope>
    <source>
        <strain evidence="2 3">cv. Gransden 2004</strain>
    </source>
</reference>
<reference evidence="2" key="3">
    <citation type="submission" date="2020-12" db="UniProtKB">
        <authorList>
            <consortium name="EnsemblPlants"/>
        </authorList>
    </citation>
    <scope>IDENTIFICATION</scope>
</reference>
<protein>
    <submittedName>
        <fullName evidence="1 2">Uncharacterized protein</fullName>
    </submittedName>
</protein>